<gene>
    <name evidence="5" type="ORF">METZ01_LOCUS120689</name>
</gene>
<protein>
    <recommendedName>
        <fullName evidence="4">Cadherin domain-containing protein</fullName>
    </recommendedName>
</protein>
<feature type="region of interest" description="Disordered" evidence="3">
    <location>
        <begin position="1"/>
        <end position="28"/>
    </location>
</feature>
<name>A0A381XSZ7_9ZZZZ</name>
<dbReference type="AlphaFoldDB" id="A0A381XSZ7"/>
<reference evidence="5" key="1">
    <citation type="submission" date="2018-05" db="EMBL/GenBank/DDBJ databases">
        <authorList>
            <person name="Lanie J.A."/>
            <person name="Ng W.-L."/>
            <person name="Kazmierczak K.M."/>
            <person name="Andrzejewski T.M."/>
            <person name="Davidsen T.M."/>
            <person name="Wayne K.J."/>
            <person name="Tettelin H."/>
            <person name="Glass J.I."/>
            <person name="Rusch D."/>
            <person name="Podicherti R."/>
            <person name="Tsui H.-C.T."/>
            <person name="Winkler M.E."/>
        </authorList>
    </citation>
    <scope>NUCLEOTIDE SEQUENCE</scope>
</reference>
<dbReference type="PRINTS" id="PR00205">
    <property type="entry name" value="CADHERIN"/>
</dbReference>
<dbReference type="PANTHER" id="PTHR24026">
    <property type="entry name" value="FAT ATYPICAL CADHERIN-RELATED"/>
    <property type="match status" value="1"/>
</dbReference>
<dbReference type="Gene3D" id="2.60.40.60">
    <property type="entry name" value="Cadherins"/>
    <property type="match status" value="3"/>
</dbReference>
<evidence type="ECO:0000256" key="1">
    <source>
        <dbReference type="ARBA" id="ARBA00022692"/>
    </source>
</evidence>
<dbReference type="GO" id="GO:0007156">
    <property type="term" value="P:homophilic cell adhesion via plasma membrane adhesion molecules"/>
    <property type="evidence" value="ECO:0007669"/>
    <property type="project" value="InterPro"/>
</dbReference>
<dbReference type="InterPro" id="IPR002126">
    <property type="entry name" value="Cadherin-like_dom"/>
</dbReference>
<organism evidence="5">
    <name type="scientific">marine metagenome</name>
    <dbReference type="NCBI Taxonomy" id="408172"/>
    <lineage>
        <taxon>unclassified sequences</taxon>
        <taxon>metagenomes</taxon>
        <taxon>ecological metagenomes</taxon>
    </lineage>
</organism>
<evidence type="ECO:0000256" key="2">
    <source>
        <dbReference type="ARBA" id="ARBA00022989"/>
    </source>
</evidence>
<dbReference type="PANTHER" id="PTHR24026:SF126">
    <property type="entry name" value="PROTOCADHERIN FAT 4"/>
    <property type="match status" value="1"/>
</dbReference>
<dbReference type="SMART" id="SM00112">
    <property type="entry name" value="CA"/>
    <property type="match status" value="3"/>
</dbReference>
<dbReference type="GO" id="GO:0005509">
    <property type="term" value="F:calcium ion binding"/>
    <property type="evidence" value="ECO:0007669"/>
    <property type="project" value="InterPro"/>
</dbReference>
<dbReference type="SUPFAM" id="SSF49313">
    <property type="entry name" value="Cadherin-like"/>
    <property type="match status" value="3"/>
</dbReference>
<keyword evidence="2" id="KW-0472">Membrane</keyword>
<evidence type="ECO:0000313" key="5">
    <source>
        <dbReference type="EMBL" id="SVA67835.1"/>
    </source>
</evidence>
<dbReference type="InterPro" id="IPR015919">
    <property type="entry name" value="Cadherin-like_sf"/>
</dbReference>
<feature type="domain" description="Cadherin" evidence="4">
    <location>
        <begin position="189"/>
        <end position="301"/>
    </location>
</feature>
<evidence type="ECO:0000259" key="4">
    <source>
        <dbReference type="PROSITE" id="PS50268"/>
    </source>
</evidence>
<dbReference type="Pfam" id="PF00028">
    <property type="entry name" value="Cadherin"/>
    <property type="match status" value="3"/>
</dbReference>
<dbReference type="EMBL" id="UINC01016259">
    <property type="protein sequence ID" value="SVA67835.1"/>
    <property type="molecule type" value="Genomic_DNA"/>
</dbReference>
<keyword evidence="1" id="KW-0812">Transmembrane</keyword>
<keyword evidence="2" id="KW-1133">Transmembrane helix</keyword>
<feature type="domain" description="Cadherin" evidence="4">
    <location>
        <begin position="94"/>
        <end position="192"/>
    </location>
</feature>
<evidence type="ECO:0000256" key="3">
    <source>
        <dbReference type="SAM" id="MobiDB-lite"/>
    </source>
</evidence>
<dbReference type="PROSITE" id="PS50268">
    <property type="entry name" value="CADHERIN_2"/>
    <property type="match status" value="3"/>
</dbReference>
<sequence>MAASSFSESSSVGTTVITSSSSDPESGSITYSLSGTDASMFSIASDGTVTIASGLDYETKSSYNFTVNASDGSNTTSTPMVISATNVNEAPTLSSTLAASSFSESSSVGTTVITSSSSDPESGTITYSLSGADASMFSISSNGTVTIASGFNYETRSSYNFTVNTSDGTNTTSETLTVNITDVSLSNLVTALASATTLESVNSGTSVATVSSIANPESETITYSLSGSGSNLFAVNSSSGAITTNGAFDFDSTKAYNLTLTATGSDDNATTTSAVNVNVKNVEEMQSNTLRYSADFSNPSRSGFTATATRASGPDGTSLGNFKEEQVVTAAASTADSKYLSSYANTSNMSSPVSIVSGDGAQGTTTVDNLDFRYWYPIGSTSGAGQYQFSPGQQALDGHYKTVDAESEVVLDISQSEVVNAGRYGNKIFWMVTDKAAATINYNAMQSGDTFVSTNYHTYLDQITFASQVYTDAFYNSFTNNNKRIIALNLMPIENHLASGTNDDFFYPSFFPSGLYSSSSMDFKTLGPDYCAGVGNDASTCNTYANNYDWAEQLLDVNQDIYTSRFGATNEMPEGTSQWYQILNPAGKGVGLQAQLSIQDTYDGAGGSTTRDDQQSYLGVMISSLDKRSNDLTRYTVGDTGQQLEGNHYWSYQK</sequence>
<feature type="non-terminal residue" evidence="5">
    <location>
        <position position="654"/>
    </location>
</feature>
<accession>A0A381XSZ7</accession>
<feature type="domain" description="Cadherin" evidence="4">
    <location>
        <begin position="5"/>
        <end position="93"/>
    </location>
</feature>
<proteinExistence type="predicted"/>
<dbReference type="GO" id="GO:0005886">
    <property type="term" value="C:plasma membrane"/>
    <property type="evidence" value="ECO:0007669"/>
    <property type="project" value="UniProtKB-SubCell"/>
</dbReference>
<feature type="compositionally biased region" description="Low complexity" evidence="3">
    <location>
        <begin position="1"/>
        <end position="22"/>
    </location>
</feature>
<dbReference type="CDD" id="cd11304">
    <property type="entry name" value="Cadherin_repeat"/>
    <property type="match status" value="3"/>
</dbReference>